<comment type="pathway">
    <text evidence="2 14">Glycan biosynthesis; trehalose biosynthesis.</text>
</comment>
<evidence type="ECO:0000313" key="20">
    <source>
        <dbReference type="Proteomes" id="UP000319375"/>
    </source>
</evidence>
<feature type="active site" description="Nucleophile" evidence="15">
    <location>
        <position position="249"/>
    </location>
</feature>
<dbReference type="UniPathway" id="UPA00299"/>
<evidence type="ECO:0000256" key="17">
    <source>
        <dbReference type="PIRSR" id="PIRSR006337-3"/>
    </source>
</evidence>
<dbReference type="SUPFAM" id="SSF81296">
    <property type="entry name" value="E set domains"/>
    <property type="match status" value="1"/>
</dbReference>
<sequence>MPAPSDHSADHAFQVWAPLPRRVRLWLDGAIHPMERGDDDRWRVTVPAAPGARYGFLLDDDETVLPDPRSPRQPDGVHAPSALIPEVEGPRWAGRELRGAVVYELHIGTFTPEGTFDAAAAKLPHLVDLGVDFVQVMPVNAFNGVHGWGYDGVGWFAVHEPYGGPSGLERFVAAAHGLGLGVLLDVVHNHLGPSGNYLGRFGPYETDGANTWGRTINLSGEGSAEVRRFILDDIAWWLRRYGVDGLRLDAVHALVDHSERHLLEDAAALGGALSTELGRPLALVAESDLNDPRLVTPAELGGYGLAAQWNDDVHHAIHTIVSGERQGYYADFGAPECLATVLTQGFFHAGTYSSFRGRVHGERIDPDRVAPSQLLAYTCTHDQVGNRARGDRPSEYLSPGQLAVKAALVLFSPFTPMLFMGEEWGARTPFRFFTSHPEPELARATAEGRKAEFAEHGWPPGDVPDPQDPSTFAASRLDWSEPARPEHARLLGTYRALIALRRDPALAGDDFRSVRCDHPGETTWFAVHRGDLTLVVNFTPSPVRAPVTGDPLLAWDDATPDPGGVTLPGHSFIVLRRRT</sequence>
<comment type="caution">
    <text evidence="19">The sequence shown here is derived from an EMBL/GenBank/DDBJ whole genome shotgun (WGS) entry which is preliminary data.</text>
</comment>
<evidence type="ECO:0000256" key="8">
    <source>
        <dbReference type="ARBA" id="ARBA00023277"/>
    </source>
</evidence>
<evidence type="ECO:0000256" key="15">
    <source>
        <dbReference type="PIRSR" id="PIRSR006337-1"/>
    </source>
</evidence>
<evidence type="ECO:0000313" key="19">
    <source>
        <dbReference type="EMBL" id="TWS28926.1"/>
    </source>
</evidence>
<evidence type="ECO:0000256" key="10">
    <source>
        <dbReference type="ARBA" id="ARBA00032057"/>
    </source>
</evidence>
<keyword evidence="6" id="KW-0963">Cytoplasm</keyword>
<gene>
    <name evidence="19" type="primary">treZ</name>
    <name evidence="19" type="ORF">FK530_12155</name>
</gene>
<evidence type="ECO:0000256" key="1">
    <source>
        <dbReference type="ARBA" id="ARBA00004496"/>
    </source>
</evidence>
<dbReference type="GO" id="GO:0033942">
    <property type="term" value="F:4-alpha-D-(1-&gt;4)-alpha-D-glucanotrehalose trehalohydrolase activity"/>
    <property type="evidence" value="ECO:0007669"/>
    <property type="project" value="UniProtKB-EC"/>
</dbReference>
<dbReference type="InterPro" id="IPR013783">
    <property type="entry name" value="Ig-like_fold"/>
</dbReference>
<organism evidence="19 20">
    <name type="scientific">Tsukamurella conjunctivitidis</name>
    <dbReference type="NCBI Taxonomy" id="2592068"/>
    <lineage>
        <taxon>Bacteria</taxon>
        <taxon>Bacillati</taxon>
        <taxon>Actinomycetota</taxon>
        <taxon>Actinomycetes</taxon>
        <taxon>Mycobacteriales</taxon>
        <taxon>Tsukamurellaceae</taxon>
        <taxon>Tsukamurella</taxon>
    </lineage>
</organism>
<dbReference type="InterPro" id="IPR006047">
    <property type="entry name" value="GH13_cat_dom"/>
</dbReference>
<dbReference type="SMART" id="SM00642">
    <property type="entry name" value="Aamy"/>
    <property type="match status" value="1"/>
</dbReference>
<name>A0A5C5S0J2_9ACTN</name>
<dbReference type="Gene3D" id="3.20.20.80">
    <property type="entry name" value="Glycosidases"/>
    <property type="match status" value="1"/>
</dbReference>
<keyword evidence="9 14" id="KW-0326">Glycosidase</keyword>
<dbReference type="EC" id="3.2.1.141" evidence="4 13"/>
<dbReference type="RefSeq" id="WP_146487274.1">
    <property type="nucleotide sequence ID" value="NZ_VIGX01000005.1"/>
</dbReference>
<keyword evidence="7 14" id="KW-0378">Hydrolase</keyword>
<dbReference type="SUPFAM" id="SSF51445">
    <property type="entry name" value="(Trans)glycosidases"/>
    <property type="match status" value="1"/>
</dbReference>
<dbReference type="EMBL" id="VIGX01000005">
    <property type="protein sequence ID" value="TWS28926.1"/>
    <property type="molecule type" value="Genomic_DNA"/>
</dbReference>
<feature type="site" description="Transition state stabilizer" evidence="17">
    <location>
        <position position="382"/>
    </location>
</feature>
<dbReference type="Proteomes" id="UP000319375">
    <property type="component" value="Unassembled WGS sequence"/>
</dbReference>
<dbReference type="Pfam" id="PF00128">
    <property type="entry name" value="Alpha-amylase"/>
    <property type="match status" value="1"/>
</dbReference>
<comment type="subcellular location">
    <subcellularLocation>
        <location evidence="1 15">Cytoplasm</location>
    </subcellularLocation>
</comment>
<dbReference type="PANTHER" id="PTHR43651">
    <property type="entry name" value="1,4-ALPHA-GLUCAN-BRANCHING ENZYME"/>
    <property type="match status" value="1"/>
</dbReference>
<dbReference type="Gene3D" id="1.10.10.760">
    <property type="entry name" value="E-set domains of sugar-utilizing enzymes"/>
    <property type="match status" value="1"/>
</dbReference>
<dbReference type="InterPro" id="IPR014756">
    <property type="entry name" value="Ig_E-set"/>
</dbReference>
<feature type="binding site" evidence="16">
    <location>
        <begin position="311"/>
        <end position="315"/>
    </location>
    <ligand>
        <name>substrate</name>
    </ligand>
</feature>
<dbReference type="NCBIfam" id="TIGR02402">
    <property type="entry name" value="trehalose_TreZ"/>
    <property type="match status" value="1"/>
</dbReference>
<keyword evidence="8" id="KW-0119">Carbohydrate metabolism</keyword>
<feature type="binding site" evidence="16">
    <location>
        <begin position="381"/>
        <end position="386"/>
    </location>
    <ligand>
        <name>substrate</name>
    </ligand>
</feature>
<comment type="similarity">
    <text evidence="3 14">Belongs to the glycosyl hydrolase 13 family.</text>
</comment>
<evidence type="ECO:0000256" key="7">
    <source>
        <dbReference type="ARBA" id="ARBA00022801"/>
    </source>
</evidence>
<dbReference type="InterPro" id="IPR012768">
    <property type="entry name" value="Trehalose_TreZ"/>
</dbReference>
<dbReference type="AlphaFoldDB" id="A0A5C5S0J2"/>
<feature type="active site" description="Proton donor" evidence="15">
    <location>
        <position position="286"/>
    </location>
</feature>
<dbReference type="InterPro" id="IPR017853">
    <property type="entry name" value="GH"/>
</dbReference>
<evidence type="ECO:0000259" key="18">
    <source>
        <dbReference type="SMART" id="SM00642"/>
    </source>
</evidence>
<evidence type="ECO:0000256" key="6">
    <source>
        <dbReference type="ARBA" id="ARBA00022490"/>
    </source>
</evidence>
<dbReference type="CDD" id="cd11325">
    <property type="entry name" value="AmyAc_GTHase"/>
    <property type="match status" value="1"/>
</dbReference>
<evidence type="ECO:0000256" key="4">
    <source>
        <dbReference type="ARBA" id="ARBA00012268"/>
    </source>
</evidence>
<dbReference type="Gene3D" id="2.60.40.10">
    <property type="entry name" value="Immunoglobulins"/>
    <property type="match status" value="1"/>
</dbReference>
<feature type="binding site" evidence="16">
    <location>
        <begin position="247"/>
        <end position="252"/>
    </location>
    <ligand>
        <name>substrate</name>
    </ligand>
</feature>
<dbReference type="PANTHER" id="PTHR43651:SF11">
    <property type="entry name" value="MALTO-OLIGOSYLTREHALOSE TREHALOHYDROLASE"/>
    <property type="match status" value="1"/>
</dbReference>
<dbReference type="GO" id="GO:0005737">
    <property type="term" value="C:cytoplasm"/>
    <property type="evidence" value="ECO:0007669"/>
    <property type="project" value="UniProtKB-SubCell"/>
</dbReference>
<accession>A0A5C5S0J2</accession>
<evidence type="ECO:0000256" key="9">
    <source>
        <dbReference type="ARBA" id="ARBA00023295"/>
    </source>
</evidence>
<evidence type="ECO:0000256" key="14">
    <source>
        <dbReference type="PIRNR" id="PIRNR006337"/>
    </source>
</evidence>
<evidence type="ECO:0000256" key="2">
    <source>
        <dbReference type="ARBA" id="ARBA00005199"/>
    </source>
</evidence>
<reference evidence="19 20" key="1">
    <citation type="submission" date="2019-06" db="EMBL/GenBank/DDBJ databases">
        <title>Tsukamurella conjunctivitidis sp. nov., Tsukamurella assacharolytica sp. nov. and Tsukamurella sputae sp. nov. isolated from patients with conjunctivitis, bacteraemia (lymphoma) and respiratory infection (sputum) in Hong Kong.</title>
        <authorList>
            <person name="Teng J.L.L."/>
            <person name="Lee H.H."/>
            <person name="Fong J.Y.H."/>
            <person name="Fok K.M.N."/>
            <person name="Lau S.K.P."/>
            <person name="Woo P.C.Y."/>
        </authorList>
    </citation>
    <scope>NUCLEOTIDE SEQUENCE [LARGE SCALE GENOMIC DNA]</scope>
    <source>
        <strain evidence="19 20">HKU72</strain>
    </source>
</reference>
<protein>
    <recommendedName>
        <fullName evidence="5 13">Malto-oligosyltrehalose trehalohydrolase</fullName>
        <shortName evidence="14">MTHase</shortName>
        <ecNumber evidence="4 13">3.2.1.141</ecNumber>
    </recommendedName>
    <alternativeName>
        <fullName evidence="11 14">4-alpha-D-((1-&gt;4)-alpha-D-glucano)trehalose trehalohydrolase</fullName>
    </alternativeName>
    <alternativeName>
        <fullName evidence="10 14">Maltooligosyl trehalose trehalohydrolase</fullName>
    </alternativeName>
</protein>
<dbReference type="GO" id="GO:0005992">
    <property type="term" value="P:trehalose biosynthetic process"/>
    <property type="evidence" value="ECO:0007669"/>
    <property type="project" value="UniProtKB-UniRule"/>
</dbReference>
<evidence type="ECO:0000256" key="5">
    <source>
        <dbReference type="ARBA" id="ARBA00015938"/>
    </source>
</evidence>
<keyword evidence="20" id="KW-1185">Reference proteome</keyword>
<dbReference type="OrthoDB" id="9800174at2"/>
<evidence type="ECO:0000256" key="16">
    <source>
        <dbReference type="PIRSR" id="PIRSR006337-2"/>
    </source>
</evidence>
<evidence type="ECO:0000256" key="11">
    <source>
        <dbReference type="ARBA" id="ARBA00033284"/>
    </source>
</evidence>
<dbReference type="Pfam" id="PF11941">
    <property type="entry name" value="DUF3459"/>
    <property type="match status" value="1"/>
</dbReference>
<feature type="domain" description="Glycosyl hydrolase family 13 catalytic" evidence="18">
    <location>
        <begin position="104"/>
        <end position="449"/>
    </location>
</feature>
<dbReference type="CDD" id="cd02853">
    <property type="entry name" value="E_set_MTHase_like_N"/>
    <property type="match status" value="1"/>
</dbReference>
<comment type="catalytic activity">
    <reaction evidence="12 14">
        <text>hydrolysis of (1-&gt;4)-alpha-D-glucosidic linkage in 4-alpha-D-[(1-&gt;4)-alpha-D-glucanosyl]n trehalose to yield trehalose and (1-&gt;4)-alpha-D-glucan.</text>
        <dbReference type="EC" id="3.2.1.141"/>
    </reaction>
</comment>
<dbReference type="InterPro" id="IPR022567">
    <property type="entry name" value="DUF3459"/>
</dbReference>
<evidence type="ECO:0000256" key="13">
    <source>
        <dbReference type="NCBIfam" id="TIGR02402"/>
    </source>
</evidence>
<dbReference type="PIRSF" id="PIRSF006337">
    <property type="entry name" value="Trehalose_TreZ"/>
    <property type="match status" value="1"/>
</dbReference>
<dbReference type="InterPro" id="IPR044901">
    <property type="entry name" value="Trehalose_TreZ_E-set_sf"/>
</dbReference>
<evidence type="ECO:0000256" key="12">
    <source>
        <dbReference type="ARBA" id="ARBA00034013"/>
    </source>
</evidence>
<evidence type="ECO:0000256" key="3">
    <source>
        <dbReference type="ARBA" id="ARBA00008061"/>
    </source>
</evidence>
<proteinExistence type="inferred from homology"/>